<dbReference type="SUPFAM" id="SSF47473">
    <property type="entry name" value="EF-hand"/>
    <property type="match status" value="1"/>
</dbReference>
<evidence type="ECO:0000313" key="2">
    <source>
        <dbReference type="Proteomes" id="UP000626109"/>
    </source>
</evidence>
<accession>A0A813L5D1</accession>
<sequence length="491" mass="53672">VGKLVFLVDSKEYKAMRDAASDAEAKSILYLLLNSEPCPRCGMRVQRDGDSAGCPNVVCPACTSPFRCFAVSRKSLEDDRKPSAADRVQLCRLVSTAAGGAENVELDRKRVASEVGHEAAALQEAFDYISARAASFDAADLRRAFLDEHVPVSEKELDLIWNRYAPGCGDSVSFEDFAKQLRYEPLWSAERCSGTDRLLRAVLQAVLRQAAYDAKTEDAKALIPKGCPLPTLFGALDTLGKGYLVDTDFWSLLQEFQSSTSFDGVCTMVHEVQLRRKFAGATQPGRVSVREFGTMIFPAGSKEHRAACGAASDAEAKSALYLTQNSVQCPKCGLHAQRDTNSAGCPMVKCLKCLASFECQVVVTDRGSIRNGWSDEAGASRLSSSSRDQLHRLIATAAHSAGDLENDRIRLSQLLGYDATCLSDVFSFISQGRTSFTLADLRRAMCHLGLPASERELDLLWKRYAPLGEATAFFSDFVRQLKPLSQGRRVA</sequence>
<protein>
    <recommendedName>
        <fullName evidence="3">EF-hand domain-containing protein</fullName>
    </recommendedName>
</protein>
<dbReference type="AlphaFoldDB" id="A0A813L5D1"/>
<evidence type="ECO:0008006" key="3">
    <source>
        <dbReference type="Google" id="ProtNLM"/>
    </source>
</evidence>
<name>A0A813L5D1_POLGL</name>
<evidence type="ECO:0000313" key="1">
    <source>
        <dbReference type="EMBL" id="CAE8717025.1"/>
    </source>
</evidence>
<gene>
    <name evidence="1" type="ORF">PGLA2088_LOCUS39348</name>
</gene>
<dbReference type="Proteomes" id="UP000626109">
    <property type="component" value="Unassembled WGS sequence"/>
</dbReference>
<feature type="non-terminal residue" evidence="1">
    <location>
        <position position="1"/>
    </location>
</feature>
<dbReference type="EMBL" id="CAJNNW010033079">
    <property type="protein sequence ID" value="CAE8717025.1"/>
    <property type="molecule type" value="Genomic_DNA"/>
</dbReference>
<comment type="caution">
    <text evidence="1">The sequence shown here is derived from an EMBL/GenBank/DDBJ whole genome shotgun (WGS) entry which is preliminary data.</text>
</comment>
<proteinExistence type="predicted"/>
<reference evidence="1" key="1">
    <citation type="submission" date="2021-02" db="EMBL/GenBank/DDBJ databases">
        <authorList>
            <person name="Dougan E. K."/>
            <person name="Rhodes N."/>
            <person name="Thang M."/>
            <person name="Chan C."/>
        </authorList>
    </citation>
    <scope>NUCLEOTIDE SEQUENCE</scope>
</reference>
<dbReference type="InterPro" id="IPR011992">
    <property type="entry name" value="EF-hand-dom_pair"/>
</dbReference>
<organism evidence="1 2">
    <name type="scientific">Polarella glacialis</name>
    <name type="common">Dinoflagellate</name>
    <dbReference type="NCBI Taxonomy" id="89957"/>
    <lineage>
        <taxon>Eukaryota</taxon>
        <taxon>Sar</taxon>
        <taxon>Alveolata</taxon>
        <taxon>Dinophyceae</taxon>
        <taxon>Suessiales</taxon>
        <taxon>Suessiaceae</taxon>
        <taxon>Polarella</taxon>
    </lineage>
</organism>